<name>A0A6A5T341_9PLEO</name>
<protein>
    <submittedName>
        <fullName evidence="1">Uncharacterized protein</fullName>
    </submittedName>
</protein>
<accession>A0A6A5T341</accession>
<evidence type="ECO:0000313" key="2">
    <source>
        <dbReference type="Proteomes" id="UP000800038"/>
    </source>
</evidence>
<gene>
    <name evidence="1" type="ORF">EJ02DRAFT_171026</name>
</gene>
<proteinExistence type="predicted"/>
<dbReference type="Proteomes" id="UP000800038">
    <property type="component" value="Unassembled WGS sequence"/>
</dbReference>
<dbReference type="EMBL" id="ML976000">
    <property type="protein sequence ID" value="KAF1947013.1"/>
    <property type="molecule type" value="Genomic_DNA"/>
</dbReference>
<dbReference type="AlphaFoldDB" id="A0A6A5T341"/>
<evidence type="ECO:0000313" key="1">
    <source>
        <dbReference type="EMBL" id="KAF1947013.1"/>
    </source>
</evidence>
<reference evidence="1" key="1">
    <citation type="journal article" date="2020" name="Stud. Mycol.">
        <title>101 Dothideomycetes genomes: a test case for predicting lifestyles and emergence of pathogens.</title>
        <authorList>
            <person name="Haridas S."/>
            <person name="Albert R."/>
            <person name="Binder M."/>
            <person name="Bloem J."/>
            <person name="Labutti K."/>
            <person name="Salamov A."/>
            <person name="Andreopoulos B."/>
            <person name="Baker S."/>
            <person name="Barry K."/>
            <person name="Bills G."/>
            <person name="Bluhm B."/>
            <person name="Cannon C."/>
            <person name="Castanera R."/>
            <person name="Culley D."/>
            <person name="Daum C."/>
            <person name="Ezra D."/>
            <person name="Gonzalez J."/>
            <person name="Henrissat B."/>
            <person name="Kuo A."/>
            <person name="Liang C."/>
            <person name="Lipzen A."/>
            <person name="Lutzoni F."/>
            <person name="Magnuson J."/>
            <person name="Mondo S."/>
            <person name="Nolan M."/>
            <person name="Ohm R."/>
            <person name="Pangilinan J."/>
            <person name="Park H.-J."/>
            <person name="Ramirez L."/>
            <person name="Alfaro M."/>
            <person name="Sun H."/>
            <person name="Tritt A."/>
            <person name="Yoshinaga Y."/>
            <person name="Zwiers L.-H."/>
            <person name="Turgeon B."/>
            <person name="Goodwin S."/>
            <person name="Spatafora J."/>
            <person name="Crous P."/>
            <person name="Grigoriev I."/>
        </authorList>
    </citation>
    <scope>NUCLEOTIDE SEQUENCE</scope>
    <source>
        <strain evidence="1">CBS 161.51</strain>
    </source>
</reference>
<keyword evidence="2" id="KW-1185">Reference proteome</keyword>
<organism evidence="1 2">
    <name type="scientific">Clathrospora elynae</name>
    <dbReference type="NCBI Taxonomy" id="706981"/>
    <lineage>
        <taxon>Eukaryota</taxon>
        <taxon>Fungi</taxon>
        <taxon>Dikarya</taxon>
        <taxon>Ascomycota</taxon>
        <taxon>Pezizomycotina</taxon>
        <taxon>Dothideomycetes</taxon>
        <taxon>Pleosporomycetidae</taxon>
        <taxon>Pleosporales</taxon>
        <taxon>Diademaceae</taxon>
        <taxon>Clathrospora</taxon>
    </lineage>
</organism>
<sequence>MSVKCIQTGRPRQTQGLHLMRRSELSLFSYAVMLGHVRADIDFRIVLRGAFASDWTHRTSSRLLPCLKSANHVRMAFDVVGDSDNCIPYCSKSCGIENRRSTVPGTFESCRRSKCSDRFETLMMLLINERLQIATPWRIRIDKVLERWLMFSGFEFAKSQLKCRRLPQSVAWTCRAHHMSISRVLQGVPELLRSMRAA</sequence>